<organism evidence="2">
    <name type="scientific">Anopheles coluzzii</name>
    <name type="common">African malaria mosquito</name>
    <dbReference type="NCBI Taxonomy" id="1518534"/>
    <lineage>
        <taxon>Eukaryota</taxon>
        <taxon>Metazoa</taxon>
        <taxon>Ecdysozoa</taxon>
        <taxon>Arthropoda</taxon>
        <taxon>Hexapoda</taxon>
        <taxon>Insecta</taxon>
        <taxon>Pterygota</taxon>
        <taxon>Neoptera</taxon>
        <taxon>Endopterygota</taxon>
        <taxon>Diptera</taxon>
        <taxon>Nematocera</taxon>
        <taxon>Culicoidea</taxon>
        <taxon>Culicidae</taxon>
        <taxon>Anophelinae</taxon>
        <taxon>Anopheles</taxon>
    </lineage>
</organism>
<dbReference type="EnsemblMetazoa" id="ACOM036911-RA">
    <property type="protein sequence ID" value="ACOM036911-PA.1"/>
    <property type="gene ID" value="ACOM036911"/>
</dbReference>
<feature type="transmembrane region" description="Helical" evidence="1">
    <location>
        <begin position="38"/>
        <end position="55"/>
    </location>
</feature>
<evidence type="ECO:0000313" key="2">
    <source>
        <dbReference type="EnsemblMetazoa" id="ACOM036911-PA.1"/>
    </source>
</evidence>
<sequence>MFRVNLGRSAAATAVRRLLTYAQRIDQMTAVIHRQFNVAFQLLVLLLLLGGLCIGRGSERDTAQLNYKAGSAATATDVRRHRVLFVLVHRFNLGYAELDLIHTEPGTTEDGTAARSSGCCWFTAVARLKQPRCEGSIAFRPTIGTPPVTAEARDEVLLLPVLLARVCLPDDGIGCICGTVKMVPLLLNA</sequence>
<keyword evidence="1" id="KW-1133">Transmembrane helix</keyword>
<reference evidence="2" key="1">
    <citation type="submission" date="2022-08" db="UniProtKB">
        <authorList>
            <consortium name="EnsemblMetazoa"/>
        </authorList>
    </citation>
    <scope>IDENTIFICATION</scope>
</reference>
<keyword evidence="1" id="KW-0812">Transmembrane</keyword>
<accession>A0A8W7PSP8</accession>
<keyword evidence="1" id="KW-0472">Membrane</keyword>
<dbReference type="Proteomes" id="UP000075882">
    <property type="component" value="Unassembled WGS sequence"/>
</dbReference>
<proteinExistence type="predicted"/>
<protein>
    <submittedName>
        <fullName evidence="2">Uncharacterized protein</fullName>
    </submittedName>
</protein>
<dbReference type="AlphaFoldDB" id="A0A8W7PSP8"/>
<name>A0A8W7PSP8_ANOCL</name>
<evidence type="ECO:0000256" key="1">
    <source>
        <dbReference type="SAM" id="Phobius"/>
    </source>
</evidence>